<reference evidence="2" key="1">
    <citation type="submission" date="2021-01" db="EMBL/GenBank/DDBJ databases">
        <title>Whole genome shotgun sequence of Actinoplanes siamensis NBRC 109076.</title>
        <authorList>
            <person name="Komaki H."/>
            <person name="Tamura T."/>
        </authorList>
    </citation>
    <scope>NUCLEOTIDE SEQUENCE</scope>
    <source>
        <strain evidence="2">NBRC 109076</strain>
    </source>
</reference>
<feature type="region of interest" description="Disordered" evidence="1">
    <location>
        <begin position="1"/>
        <end position="21"/>
    </location>
</feature>
<dbReference type="EMBL" id="BOMW01000020">
    <property type="protein sequence ID" value="GIF04670.1"/>
    <property type="molecule type" value="Genomic_DNA"/>
</dbReference>
<evidence type="ECO:0008006" key="4">
    <source>
        <dbReference type="Google" id="ProtNLM"/>
    </source>
</evidence>
<protein>
    <recommendedName>
        <fullName evidence="4">Protein involved in plasmid replication-relaxation</fullName>
    </recommendedName>
</protein>
<evidence type="ECO:0000313" key="3">
    <source>
        <dbReference type="Proteomes" id="UP000629619"/>
    </source>
</evidence>
<accession>A0A919N5A0</accession>
<evidence type="ECO:0000313" key="2">
    <source>
        <dbReference type="EMBL" id="GIF04670.1"/>
    </source>
</evidence>
<dbReference type="InterPro" id="IPR025855">
    <property type="entry name" value="Replic_Relax"/>
</dbReference>
<keyword evidence="3" id="KW-1185">Reference proteome</keyword>
<organism evidence="2 3">
    <name type="scientific">Actinoplanes siamensis</name>
    <dbReference type="NCBI Taxonomy" id="1223317"/>
    <lineage>
        <taxon>Bacteria</taxon>
        <taxon>Bacillati</taxon>
        <taxon>Actinomycetota</taxon>
        <taxon>Actinomycetes</taxon>
        <taxon>Micromonosporales</taxon>
        <taxon>Micromonosporaceae</taxon>
        <taxon>Actinoplanes</taxon>
    </lineage>
</organism>
<proteinExistence type="predicted"/>
<comment type="caution">
    <text evidence="2">The sequence shown here is derived from an EMBL/GenBank/DDBJ whole genome shotgun (WGS) entry which is preliminary data.</text>
</comment>
<dbReference type="Proteomes" id="UP000629619">
    <property type="component" value="Unassembled WGS sequence"/>
</dbReference>
<gene>
    <name evidence="2" type="ORF">Asi03nite_22080</name>
</gene>
<evidence type="ECO:0000256" key="1">
    <source>
        <dbReference type="SAM" id="MobiDB-lite"/>
    </source>
</evidence>
<name>A0A919N5A0_9ACTN</name>
<dbReference type="Pfam" id="PF13814">
    <property type="entry name" value="Replic_Relax"/>
    <property type="match status" value="1"/>
</dbReference>
<dbReference type="AlphaFoldDB" id="A0A919N5A0"/>
<sequence>MDRNRLIRDIPPTSATGAASTGGRLAASVVAGELTRLTPRDRHLLDLLDQHKTFTTEQLVDLAFGSIGRARNRLNTLRARDILDRFRHYQRPGSQSWRWTLGPVGAAIIAAANGATLPRPSAVRDATARLAMSPTLAHLLTVNGFFVALTGHARTHDGARLIRWWNEARCREAVGAVVRPDGHGVWHTGGRAVPFWLEVDLGTETLSRVAGKLTGYAALPPGRAYPVLFWLPTAARELNLHAYLTRSGVPDGLTVATAAAADDAAGAGGPAGPVWRVAGRGGRVSLADLTPAGGGARWDA</sequence>